<name>A0AAN6MNA6_9PEZI</name>
<dbReference type="PANTHER" id="PTHR38886:SF1">
    <property type="entry name" value="NACHT-NTPASE AND P-LOOP NTPASES N-TERMINAL DOMAIN-CONTAINING PROTEIN"/>
    <property type="match status" value="1"/>
</dbReference>
<feature type="region of interest" description="Disordered" evidence="1">
    <location>
        <begin position="461"/>
        <end position="484"/>
    </location>
</feature>
<keyword evidence="5" id="KW-1185">Reference proteome</keyword>
<reference evidence="4" key="2">
    <citation type="submission" date="2023-05" db="EMBL/GenBank/DDBJ databases">
        <authorList>
            <consortium name="Lawrence Berkeley National Laboratory"/>
            <person name="Steindorff A."/>
            <person name="Hensen N."/>
            <person name="Bonometti L."/>
            <person name="Westerberg I."/>
            <person name="Brannstrom I.O."/>
            <person name="Guillou S."/>
            <person name="Cros-Aarteil S."/>
            <person name="Calhoun S."/>
            <person name="Haridas S."/>
            <person name="Kuo A."/>
            <person name="Mondo S."/>
            <person name="Pangilinan J."/>
            <person name="Riley R."/>
            <person name="Labutti K."/>
            <person name="Andreopoulos B."/>
            <person name="Lipzen A."/>
            <person name="Chen C."/>
            <person name="Yanf M."/>
            <person name="Daum C."/>
            <person name="Ng V."/>
            <person name="Clum A."/>
            <person name="Ohm R."/>
            <person name="Martin F."/>
            <person name="Silar P."/>
            <person name="Natvig D."/>
            <person name="Lalanne C."/>
            <person name="Gautier V."/>
            <person name="Ament-Velasquez S.L."/>
            <person name="Kruys A."/>
            <person name="Hutchinson M.I."/>
            <person name="Powell A.J."/>
            <person name="Barry K."/>
            <person name="Miller A.N."/>
            <person name="Grigoriev I.V."/>
            <person name="Debuchy R."/>
            <person name="Gladieux P."/>
            <person name="Thoren M.H."/>
            <person name="Johannesson H."/>
        </authorList>
    </citation>
    <scope>NUCLEOTIDE SEQUENCE</scope>
    <source>
        <strain evidence="4">CBS 103.79</strain>
    </source>
</reference>
<evidence type="ECO:0000313" key="4">
    <source>
        <dbReference type="EMBL" id="KAK3904057.1"/>
    </source>
</evidence>
<evidence type="ECO:0000259" key="3">
    <source>
        <dbReference type="Pfam" id="PF25417"/>
    </source>
</evidence>
<protein>
    <recommendedName>
        <fullName evidence="6">Fungal N-terminal domain-containing protein</fullName>
    </recommendedName>
</protein>
<evidence type="ECO:0008006" key="6">
    <source>
        <dbReference type="Google" id="ProtNLM"/>
    </source>
</evidence>
<dbReference type="Pfam" id="PF25417">
    <property type="entry name" value="DUF7889"/>
    <property type="match status" value="1"/>
</dbReference>
<dbReference type="InterPro" id="IPR054464">
    <property type="entry name" value="ULD_fung"/>
</dbReference>
<accession>A0AAN6MNA6</accession>
<dbReference type="Pfam" id="PF22893">
    <property type="entry name" value="ULD_2"/>
    <property type="match status" value="1"/>
</dbReference>
<feature type="domain" description="Ubiquitin-like" evidence="2">
    <location>
        <begin position="302"/>
        <end position="379"/>
    </location>
</feature>
<dbReference type="EMBL" id="MU855416">
    <property type="protein sequence ID" value="KAK3904057.1"/>
    <property type="molecule type" value="Genomic_DNA"/>
</dbReference>
<feature type="compositionally biased region" description="Basic and acidic residues" evidence="1">
    <location>
        <begin position="468"/>
        <end position="484"/>
    </location>
</feature>
<organism evidence="4 5">
    <name type="scientific">Staphylotrichum tortipilum</name>
    <dbReference type="NCBI Taxonomy" id="2831512"/>
    <lineage>
        <taxon>Eukaryota</taxon>
        <taxon>Fungi</taxon>
        <taxon>Dikarya</taxon>
        <taxon>Ascomycota</taxon>
        <taxon>Pezizomycotina</taxon>
        <taxon>Sordariomycetes</taxon>
        <taxon>Sordariomycetidae</taxon>
        <taxon>Sordariales</taxon>
        <taxon>Chaetomiaceae</taxon>
        <taxon>Staphylotrichum</taxon>
    </lineage>
</organism>
<sequence>MQSSIGDAFAIAGFIERIVAEVKSYKEAPQHFQRLAIELDHLSRVCHQAFRLRPSSAEDRVQVERIRAIALQCLGPLKAFGEKMRGYESTLGPGADLKSGKKVSKTEQWCHVKKRLHWSASIAPHEVDQLRAILTSEISAINALLGMQTWQALQDTGSADRAFAAQLTCLMDTTKAANQEIRDFLITSKTSAERMEAALTRALLNESERARNLNTIQATAEETSTTVGHVARDVGQMSSQLTTLFSLTEHLEKWIGDIVQYCKGIIGQVRRNTDLLLSLHGLFTRLELALRDPNLCLGPPVLAFENPFGVHLTLPYQMCDTWEGMCRMLSIMFVDKPGYQLVERGLFVLLRAQTDVPIDPATWSICVAPGDKIAMSMAIERARPRAIAHTAQHTCPRCEYRDELGPDSAQRGSTCPRCSLWWSDTIKPISESTASLPRPFSPQDLDISCFRRIHVVRSQSNMISSSSDRMERRTRRPVESRPTQDFDRTTVNKYLTIYREAGGDPEKILQLAHERRLEVRLDYWMRLTRSMMERRRELLGPDELW</sequence>
<gene>
    <name evidence="4" type="ORF">C8A05DRAFT_14041</name>
</gene>
<comment type="caution">
    <text evidence="4">The sequence shown here is derived from an EMBL/GenBank/DDBJ whole genome shotgun (WGS) entry which is preliminary data.</text>
</comment>
<dbReference type="InterPro" id="IPR057211">
    <property type="entry name" value="DUF7889"/>
</dbReference>
<dbReference type="Proteomes" id="UP001303889">
    <property type="component" value="Unassembled WGS sequence"/>
</dbReference>
<evidence type="ECO:0000313" key="5">
    <source>
        <dbReference type="Proteomes" id="UP001303889"/>
    </source>
</evidence>
<evidence type="ECO:0000259" key="2">
    <source>
        <dbReference type="Pfam" id="PF22893"/>
    </source>
</evidence>
<feature type="domain" description="DUF7889" evidence="3">
    <location>
        <begin position="488"/>
        <end position="534"/>
    </location>
</feature>
<reference evidence="4" key="1">
    <citation type="journal article" date="2023" name="Mol. Phylogenet. Evol.">
        <title>Genome-scale phylogeny and comparative genomics of the fungal order Sordariales.</title>
        <authorList>
            <person name="Hensen N."/>
            <person name="Bonometti L."/>
            <person name="Westerberg I."/>
            <person name="Brannstrom I.O."/>
            <person name="Guillou S."/>
            <person name="Cros-Aarteil S."/>
            <person name="Calhoun S."/>
            <person name="Haridas S."/>
            <person name="Kuo A."/>
            <person name="Mondo S."/>
            <person name="Pangilinan J."/>
            <person name="Riley R."/>
            <person name="LaButti K."/>
            <person name="Andreopoulos B."/>
            <person name="Lipzen A."/>
            <person name="Chen C."/>
            <person name="Yan M."/>
            <person name="Daum C."/>
            <person name="Ng V."/>
            <person name="Clum A."/>
            <person name="Steindorff A."/>
            <person name="Ohm R.A."/>
            <person name="Martin F."/>
            <person name="Silar P."/>
            <person name="Natvig D.O."/>
            <person name="Lalanne C."/>
            <person name="Gautier V."/>
            <person name="Ament-Velasquez S.L."/>
            <person name="Kruys A."/>
            <person name="Hutchinson M.I."/>
            <person name="Powell A.J."/>
            <person name="Barry K."/>
            <person name="Miller A.N."/>
            <person name="Grigoriev I.V."/>
            <person name="Debuchy R."/>
            <person name="Gladieux P."/>
            <person name="Hiltunen Thoren M."/>
            <person name="Johannesson H."/>
        </authorList>
    </citation>
    <scope>NUCLEOTIDE SEQUENCE</scope>
    <source>
        <strain evidence="4">CBS 103.79</strain>
    </source>
</reference>
<proteinExistence type="predicted"/>
<dbReference type="AlphaFoldDB" id="A0AAN6MNA6"/>
<evidence type="ECO:0000256" key="1">
    <source>
        <dbReference type="SAM" id="MobiDB-lite"/>
    </source>
</evidence>
<dbReference type="PANTHER" id="PTHR38886">
    <property type="entry name" value="SESA DOMAIN-CONTAINING PROTEIN"/>
    <property type="match status" value="1"/>
</dbReference>